<evidence type="ECO:0000259" key="4">
    <source>
        <dbReference type="Pfam" id="PF00535"/>
    </source>
</evidence>
<protein>
    <recommendedName>
        <fullName evidence="4">Glycosyltransferase 2-like domain-containing protein</fullName>
    </recommendedName>
</protein>
<sequence length="300" mass="34192">MIKSPKVAIITLNWNGKKWIDLCLTSLLNLNYDNFQILMVDNNSTDGSYEHVISKYSDIEVIRNDTNLGYSKGFNKGINLAMKQKYDYILLVNNDTAIGHNALKNLVETAESDEKIGFVTGKVMFLFDRKTIQTAGRKNDNLRLVGNHIGAGIEDQGQFDGIKDFDFVDDIFLLVKSDVVKKVGGYDEDFFLQFEEADWCCRVKRAGFRIVYNSKAMIWHGGSLSSGGDVNSTYAFFRPKNIIIFMKKNSTPSHFFRFILNYLFIQSPKNCMSYIVKRKTGLVLTHLKGIIQGYRYSIAN</sequence>
<evidence type="ECO:0000256" key="2">
    <source>
        <dbReference type="ARBA" id="ARBA00022676"/>
    </source>
</evidence>
<evidence type="ECO:0000313" key="6">
    <source>
        <dbReference type="Proteomes" id="UP000183403"/>
    </source>
</evidence>
<comment type="similarity">
    <text evidence="1">Belongs to the glycosyltransferase 2 family.</text>
</comment>
<organism evidence="5 6">
    <name type="scientific">Marine Group III euryarchaeote CG-Epi6</name>
    <dbReference type="NCBI Taxonomy" id="1889000"/>
    <lineage>
        <taxon>Archaea</taxon>
        <taxon>Methanobacteriati</taxon>
        <taxon>Thermoplasmatota</taxon>
        <taxon>Thermoplasmata</taxon>
        <taxon>Candidatus Thermoprofundales</taxon>
    </lineage>
</organism>
<reference evidence="5 6" key="1">
    <citation type="submission" date="2016-08" db="EMBL/GenBank/DDBJ databases">
        <title>New Insights into Marine Group III Euryarchaeota, from dark to light.</title>
        <authorList>
            <person name="Haro-Moreno J.M."/>
            <person name="Rodriguez-Valera F."/>
            <person name="Lopez-Garcia P."/>
            <person name="Moreira D."/>
            <person name="Martin-Cuadrado A.B."/>
        </authorList>
    </citation>
    <scope>NUCLEOTIDE SEQUENCE [LARGE SCALE GENOMIC DNA]</scope>
    <source>
        <strain evidence="5">CG-Epi6</strain>
    </source>
</reference>
<dbReference type="PANTHER" id="PTHR43179:SF12">
    <property type="entry name" value="GALACTOFURANOSYLTRANSFERASE GLFT2"/>
    <property type="match status" value="1"/>
</dbReference>
<feature type="domain" description="Glycosyltransferase 2-like" evidence="4">
    <location>
        <begin position="9"/>
        <end position="124"/>
    </location>
</feature>
<dbReference type="PANTHER" id="PTHR43179">
    <property type="entry name" value="RHAMNOSYLTRANSFERASE WBBL"/>
    <property type="match status" value="1"/>
</dbReference>
<comment type="caution">
    <text evidence="5">The sequence shown here is derived from an EMBL/GenBank/DDBJ whole genome shotgun (WGS) entry which is preliminary data.</text>
</comment>
<dbReference type="Proteomes" id="UP000183403">
    <property type="component" value="Unassembled WGS sequence"/>
</dbReference>
<evidence type="ECO:0000313" key="5">
    <source>
        <dbReference type="EMBL" id="OIR10200.1"/>
    </source>
</evidence>
<dbReference type="InterPro" id="IPR001173">
    <property type="entry name" value="Glyco_trans_2-like"/>
</dbReference>
<dbReference type="EMBL" id="MIYV01000023">
    <property type="protein sequence ID" value="OIR10200.1"/>
    <property type="molecule type" value="Genomic_DNA"/>
</dbReference>
<dbReference type="GO" id="GO:0016757">
    <property type="term" value="F:glycosyltransferase activity"/>
    <property type="evidence" value="ECO:0007669"/>
    <property type="project" value="UniProtKB-KW"/>
</dbReference>
<dbReference type="Gene3D" id="3.90.550.10">
    <property type="entry name" value="Spore Coat Polysaccharide Biosynthesis Protein SpsA, Chain A"/>
    <property type="match status" value="1"/>
</dbReference>
<keyword evidence="2" id="KW-0328">Glycosyltransferase</keyword>
<dbReference type="Pfam" id="PF00535">
    <property type="entry name" value="Glycos_transf_2"/>
    <property type="match status" value="1"/>
</dbReference>
<dbReference type="SUPFAM" id="SSF53448">
    <property type="entry name" value="Nucleotide-diphospho-sugar transferases"/>
    <property type="match status" value="1"/>
</dbReference>
<dbReference type="AlphaFoldDB" id="A0A1J5T1S5"/>
<evidence type="ECO:0000256" key="1">
    <source>
        <dbReference type="ARBA" id="ARBA00006739"/>
    </source>
</evidence>
<gene>
    <name evidence="5" type="ORF">BEU03_01040</name>
</gene>
<name>A0A1J5T1S5_9ARCH</name>
<dbReference type="InterPro" id="IPR029044">
    <property type="entry name" value="Nucleotide-diphossugar_trans"/>
</dbReference>
<dbReference type="CDD" id="cd04186">
    <property type="entry name" value="GT_2_like_c"/>
    <property type="match status" value="1"/>
</dbReference>
<evidence type="ECO:0000256" key="3">
    <source>
        <dbReference type="ARBA" id="ARBA00022679"/>
    </source>
</evidence>
<keyword evidence="3" id="KW-0808">Transferase</keyword>
<accession>A0A1J5T1S5</accession>
<proteinExistence type="inferred from homology"/>